<dbReference type="Proteomes" id="UP001497516">
    <property type="component" value="Chromosome 2"/>
</dbReference>
<dbReference type="InterPro" id="IPR007112">
    <property type="entry name" value="Expansin/allergen_DPBB_dom"/>
</dbReference>
<dbReference type="InterPro" id="IPR002963">
    <property type="entry name" value="Expansin"/>
</dbReference>
<evidence type="ECO:0000256" key="2">
    <source>
        <dbReference type="SAM" id="Phobius"/>
    </source>
</evidence>
<keyword evidence="2" id="KW-0812">Transmembrane</keyword>
<dbReference type="GO" id="GO:0009664">
    <property type="term" value="P:plant-type cell wall organization"/>
    <property type="evidence" value="ECO:0007669"/>
    <property type="project" value="InterPro"/>
</dbReference>
<keyword evidence="1" id="KW-0961">Cell wall biogenesis/degradation</keyword>
<organism evidence="4 5">
    <name type="scientific">Linum trigynum</name>
    <dbReference type="NCBI Taxonomy" id="586398"/>
    <lineage>
        <taxon>Eukaryota</taxon>
        <taxon>Viridiplantae</taxon>
        <taxon>Streptophyta</taxon>
        <taxon>Embryophyta</taxon>
        <taxon>Tracheophyta</taxon>
        <taxon>Spermatophyta</taxon>
        <taxon>Magnoliopsida</taxon>
        <taxon>eudicotyledons</taxon>
        <taxon>Gunneridae</taxon>
        <taxon>Pentapetalae</taxon>
        <taxon>rosids</taxon>
        <taxon>fabids</taxon>
        <taxon>Malpighiales</taxon>
        <taxon>Linaceae</taxon>
        <taxon>Linum</taxon>
    </lineage>
</organism>
<evidence type="ECO:0000313" key="4">
    <source>
        <dbReference type="EMBL" id="CAL1370534.1"/>
    </source>
</evidence>
<dbReference type="Gene3D" id="2.40.40.10">
    <property type="entry name" value="RlpA-like domain"/>
    <property type="match status" value="1"/>
</dbReference>
<evidence type="ECO:0000259" key="3">
    <source>
        <dbReference type="PROSITE" id="PS50842"/>
    </source>
</evidence>
<sequence>MYYLASDPRYTIGGACGYSDLVWAGYGMATVGLGESLFERGQISGACFERSNDLRWCMLGTLIIVAVTKFCLYNFE</sequence>
<keyword evidence="5" id="KW-1185">Reference proteome</keyword>
<dbReference type="SUPFAM" id="SSF50685">
    <property type="entry name" value="Barwin-like endoglucanases"/>
    <property type="match status" value="1"/>
</dbReference>
<reference evidence="4 5" key="1">
    <citation type="submission" date="2024-04" db="EMBL/GenBank/DDBJ databases">
        <authorList>
            <person name="Fracassetti M."/>
        </authorList>
    </citation>
    <scope>NUCLEOTIDE SEQUENCE [LARGE SCALE GENOMIC DNA]</scope>
</reference>
<dbReference type="AlphaFoldDB" id="A0AAV2DBE6"/>
<keyword evidence="2" id="KW-1133">Transmembrane helix</keyword>
<evidence type="ECO:0000313" key="5">
    <source>
        <dbReference type="Proteomes" id="UP001497516"/>
    </source>
</evidence>
<gene>
    <name evidence="4" type="ORF">LTRI10_LOCUS12654</name>
</gene>
<feature type="transmembrane region" description="Helical" evidence="2">
    <location>
        <begin position="56"/>
        <end position="75"/>
    </location>
</feature>
<dbReference type="EMBL" id="OZ034815">
    <property type="protein sequence ID" value="CAL1370534.1"/>
    <property type="molecule type" value="Genomic_DNA"/>
</dbReference>
<accession>A0AAV2DBE6</accession>
<evidence type="ECO:0000256" key="1">
    <source>
        <dbReference type="ARBA" id="ARBA00023316"/>
    </source>
</evidence>
<dbReference type="PROSITE" id="PS50842">
    <property type="entry name" value="EXPANSIN_EG45"/>
    <property type="match status" value="1"/>
</dbReference>
<dbReference type="GO" id="GO:0005576">
    <property type="term" value="C:extracellular region"/>
    <property type="evidence" value="ECO:0007669"/>
    <property type="project" value="InterPro"/>
</dbReference>
<keyword evidence="2" id="KW-0472">Membrane</keyword>
<name>A0AAV2DBE6_9ROSI</name>
<dbReference type="PANTHER" id="PTHR31867">
    <property type="entry name" value="EXPANSIN-A15"/>
    <property type="match status" value="1"/>
</dbReference>
<proteinExistence type="predicted"/>
<feature type="domain" description="Expansin-like EG45" evidence="3">
    <location>
        <begin position="13"/>
        <end position="76"/>
    </location>
</feature>
<dbReference type="InterPro" id="IPR036908">
    <property type="entry name" value="RlpA-like_sf"/>
</dbReference>
<dbReference type="PRINTS" id="PR01225">
    <property type="entry name" value="EXPANSNFAMLY"/>
</dbReference>
<protein>
    <recommendedName>
        <fullName evidence="3">Expansin-like EG45 domain-containing protein</fullName>
    </recommendedName>
</protein>
<dbReference type="InterPro" id="IPR007118">
    <property type="entry name" value="Expan_Lol_pI"/>
</dbReference>